<evidence type="ECO:0000256" key="8">
    <source>
        <dbReference type="ARBA" id="ARBA00035676"/>
    </source>
</evidence>
<comment type="subunit">
    <text evidence="3">Homodimer.</text>
</comment>
<comment type="similarity">
    <text evidence="2">Belongs to the class-IV pyridoxal-phosphate-dependent aminotransferase family.</text>
</comment>
<name>A0A7X4LHS8_9VIBR</name>
<keyword evidence="6 13" id="KW-0456">Lyase</keyword>
<comment type="pathway">
    <text evidence="7">Cofactor biosynthesis; tetrahydrofolate biosynthesis; 4-aminobenzoate from chorismate: step 2/2.</text>
</comment>
<dbReference type="Gene3D" id="3.20.10.10">
    <property type="entry name" value="D-amino Acid Aminotransferase, subunit A, domain 2"/>
    <property type="match status" value="1"/>
</dbReference>
<dbReference type="RefSeq" id="WP_161153484.1">
    <property type="nucleotide sequence ID" value="NZ_WEKT01000003.1"/>
</dbReference>
<dbReference type="GO" id="GO:0005829">
    <property type="term" value="C:cytosol"/>
    <property type="evidence" value="ECO:0007669"/>
    <property type="project" value="TreeGrafter"/>
</dbReference>
<dbReference type="Proteomes" id="UP000462621">
    <property type="component" value="Unassembled WGS sequence"/>
</dbReference>
<comment type="caution">
    <text evidence="13">The sequence shown here is derived from an EMBL/GenBank/DDBJ whole genome shotgun (WGS) entry which is preliminary data.</text>
</comment>
<dbReference type="Pfam" id="PF01063">
    <property type="entry name" value="Aminotran_4"/>
    <property type="match status" value="1"/>
</dbReference>
<keyword evidence="14" id="KW-1185">Reference proteome</keyword>
<protein>
    <recommendedName>
        <fullName evidence="11 12">Aminodeoxychorismate lyase</fullName>
        <ecNumber evidence="8 12">4.1.3.38</ecNumber>
    </recommendedName>
</protein>
<sequence>MVWVNGKVSEHVAVGDRSFQYGDGCFTTILTCHGQIQRWELHLERMRSCIDALGMTQPDWTLIEQWLAMAILPDAKAGLKLHVSRGSGGRGYSPAQVSHPNVTISNFAFPEHYIQWQQSGIKLGICQKKMGLNPLLAGHKHNNRLEQVLLKAEMEQHGFSDGICVDLRDYIVETTMANVFWFSNRQLFTPDLTMAGVAGTARKTVLELCSKLEVDAHIGHYTLQDIKHAEEVFVSNAIMGIVPVCQIGEQEYSIGNQTRRLQENFHSC</sequence>
<comment type="function">
    <text evidence="10">Involved in the biosynthesis of p-aminobenzoate (PABA), a precursor of tetrahydrofolate. Converts 4-amino-4-deoxychorismate into 4-aminobenzoate (PABA) and pyruvate.</text>
</comment>
<evidence type="ECO:0000256" key="1">
    <source>
        <dbReference type="ARBA" id="ARBA00001933"/>
    </source>
</evidence>
<comment type="cofactor">
    <cofactor evidence="1">
        <name>pyridoxal 5'-phosphate</name>
        <dbReference type="ChEBI" id="CHEBI:597326"/>
    </cofactor>
</comment>
<evidence type="ECO:0000256" key="11">
    <source>
        <dbReference type="ARBA" id="ARBA00069174"/>
    </source>
</evidence>
<evidence type="ECO:0000256" key="12">
    <source>
        <dbReference type="NCBIfam" id="TIGR03461"/>
    </source>
</evidence>
<dbReference type="CDD" id="cd01559">
    <property type="entry name" value="ADCL_like"/>
    <property type="match status" value="1"/>
</dbReference>
<dbReference type="NCBIfam" id="NF004761">
    <property type="entry name" value="PRK06092.1"/>
    <property type="match status" value="1"/>
</dbReference>
<dbReference type="GO" id="GO:0030170">
    <property type="term" value="F:pyridoxal phosphate binding"/>
    <property type="evidence" value="ECO:0007669"/>
    <property type="project" value="InterPro"/>
</dbReference>
<dbReference type="InterPro" id="IPR043131">
    <property type="entry name" value="BCAT-like_N"/>
</dbReference>
<dbReference type="InterPro" id="IPR036038">
    <property type="entry name" value="Aminotransferase-like"/>
</dbReference>
<comment type="catalytic activity">
    <reaction evidence="9">
        <text>4-amino-4-deoxychorismate = 4-aminobenzoate + pyruvate + H(+)</text>
        <dbReference type="Rhea" id="RHEA:16201"/>
        <dbReference type="ChEBI" id="CHEBI:15361"/>
        <dbReference type="ChEBI" id="CHEBI:15378"/>
        <dbReference type="ChEBI" id="CHEBI:17836"/>
        <dbReference type="ChEBI" id="CHEBI:58406"/>
        <dbReference type="EC" id="4.1.3.38"/>
    </reaction>
</comment>
<dbReference type="InterPro" id="IPR017824">
    <property type="entry name" value="Aminodeoxychorismate_lyase_IV"/>
</dbReference>
<evidence type="ECO:0000256" key="6">
    <source>
        <dbReference type="ARBA" id="ARBA00023239"/>
    </source>
</evidence>
<dbReference type="FunFam" id="3.20.10.10:FF:000002">
    <property type="entry name" value="D-alanine aminotransferase"/>
    <property type="match status" value="1"/>
</dbReference>
<dbReference type="PANTHER" id="PTHR42743:SF2">
    <property type="entry name" value="AMINODEOXYCHORISMATE LYASE"/>
    <property type="match status" value="1"/>
</dbReference>
<dbReference type="PANTHER" id="PTHR42743">
    <property type="entry name" value="AMINO-ACID AMINOTRANSFERASE"/>
    <property type="match status" value="1"/>
</dbReference>
<gene>
    <name evidence="13" type="primary">pabC</name>
    <name evidence="13" type="ORF">F9817_03030</name>
</gene>
<proteinExistence type="inferred from homology"/>
<dbReference type="Gene3D" id="3.30.470.10">
    <property type="match status" value="1"/>
</dbReference>
<evidence type="ECO:0000256" key="7">
    <source>
        <dbReference type="ARBA" id="ARBA00035633"/>
    </source>
</evidence>
<keyword evidence="5" id="KW-0289">Folate biosynthesis</keyword>
<dbReference type="InterPro" id="IPR050571">
    <property type="entry name" value="Class-IV_PLP-Dep_Aminotrnsfr"/>
</dbReference>
<dbReference type="SUPFAM" id="SSF56752">
    <property type="entry name" value="D-aminoacid aminotransferase-like PLP-dependent enzymes"/>
    <property type="match status" value="1"/>
</dbReference>
<evidence type="ECO:0000256" key="4">
    <source>
        <dbReference type="ARBA" id="ARBA00022898"/>
    </source>
</evidence>
<dbReference type="InterPro" id="IPR001544">
    <property type="entry name" value="Aminotrans_IV"/>
</dbReference>
<organism evidence="13 14">
    <name type="scientific">Vibrio eleionomae</name>
    <dbReference type="NCBI Taxonomy" id="2653505"/>
    <lineage>
        <taxon>Bacteria</taxon>
        <taxon>Pseudomonadati</taxon>
        <taxon>Pseudomonadota</taxon>
        <taxon>Gammaproteobacteria</taxon>
        <taxon>Vibrionales</taxon>
        <taxon>Vibrionaceae</taxon>
        <taxon>Vibrio</taxon>
    </lineage>
</organism>
<dbReference type="NCBIfam" id="TIGR03461">
    <property type="entry name" value="pabC_Proteo"/>
    <property type="match status" value="1"/>
</dbReference>
<evidence type="ECO:0000256" key="9">
    <source>
        <dbReference type="ARBA" id="ARBA00049529"/>
    </source>
</evidence>
<dbReference type="InterPro" id="IPR043132">
    <property type="entry name" value="BCAT-like_C"/>
</dbReference>
<evidence type="ECO:0000313" key="13">
    <source>
        <dbReference type="EMBL" id="MZI92179.1"/>
    </source>
</evidence>
<reference evidence="13 14" key="1">
    <citation type="submission" date="2019-10" db="EMBL/GenBank/DDBJ databases">
        <title>Vibrio sp. nov. isolated from a shrimp pond.</title>
        <authorList>
            <person name="Gomez-Gil B."/>
            <person name="Enciso-Ibarra J."/>
            <person name="Enciso-Ibarra K."/>
            <person name="Bolan-Mejia C."/>
        </authorList>
    </citation>
    <scope>NUCLEOTIDE SEQUENCE [LARGE SCALE GENOMIC DNA]</scope>
    <source>
        <strain evidence="13 14">CAIM 722</strain>
    </source>
</reference>
<evidence type="ECO:0000256" key="10">
    <source>
        <dbReference type="ARBA" id="ARBA00054027"/>
    </source>
</evidence>
<dbReference type="EMBL" id="WEKT01000003">
    <property type="protein sequence ID" value="MZI92179.1"/>
    <property type="molecule type" value="Genomic_DNA"/>
</dbReference>
<evidence type="ECO:0000256" key="2">
    <source>
        <dbReference type="ARBA" id="ARBA00009320"/>
    </source>
</evidence>
<dbReference type="GO" id="GO:0008696">
    <property type="term" value="F:4-amino-4-deoxychorismate lyase activity"/>
    <property type="evidence" value="ECO:0007669"/>
    <property type="project" value="UniProtKB-UniRule"/>
</dbReference>
<dbReference type="GO" id="GO:0008153">
    <property type="term" value="P:4-aminobenzoate biosynthetic process"/>
    <property type="evidence" value="ECO:0007669"/>
    <property type="project" value="UniProtKB-UniRule"/>
</dbReference>
<evidence type="ECO:0000256" key="3">
    <source>
        <dbReference type="ARBA" id="ARBA00011738"/>
    </source>
</evidence>
<dbReference type="AlphaFoldDB" id="A0A7X4LHS8"/>
<evidence type="ECO:0000256" key="5">
    <source>
        <dbReference type="ARBA" id="ARBA00022909"/>
    </source>
</evidence>
<evidence type="ECO:0000313" key="14">
    <source>
        <dbReference type="Proteomes" id="UP000462621"/>
    </source>
</evidence>
<dbReference type="GO" id="GO:0046656">
    <property type="term" value="P:folic acid biosynthetic process"/>
    <property type="evidence" value="ECO:0007669"/>
    <property type="project" value="UniProtKB-KW"/>
</dbReference>
<accession>A0A7X4LHS8</accession>
<dbReference type="EC" id="4.1.3.38" evidence="8 12"/>
<keyword evidence="4" id="KW-0663">Pyridoxal phosphate</keyword>